<sequence length="40" mass="4645">MAQSILTALLTFRNSKRNNLKIKQSAQTQKFDLAYFQPTE</sequence>
<dbReference type="EMBL" id="CAEY01000474">
    <property type="status" value="NOT_ANNOTATED_CDS"/>
    <property type="molecule type" value="Genomic_DNA"/>
</dbReference>
<organism evidence="1 2">
    <name type="scientific">Tetranychus urticae</name>
    <name type="common">Two-spotted spider mite</name>
    <dbReference type="NCBI Taxonomy" id="32264"/>
    <lineage>
        <taxon>Eukaryota</taxon>
        <taxon>Metazoa</taxon>
        <taxon>Ecdysozoa</taxon>
        <taxon>Arthropoda</taxon>
        <taxon>Chelicerata</taxon>
        <taxon>Arachnida</taxon>
        <taxon>Acari</taxon>
        <taxon>Acariformes</taxon>
        <taxon>Trombidiformes</taxon>
        <taxon>Prostigmata</taxon>
        <taxon>Eleutherengona</taxon>
        <taxon>Raphignathae</taxon>
        <taxon>Tetranychoidea</taxon>
        <taxon>Tetranychidae</taxon>
        <taxon>Tetranychus</taxon>
    </lineage>
</organism>
<dbReference type="HOGENOM" id="CLU_3299992_0_0_1"/>
<dbReference type="AlphaFoldDB" id="T1JTF1"/>
<reference evidence="2" key="1">
    <citation type="submission" date="2011-08" db="EMBL/GenBank/DDBJ databases">
        <authorList>
            <person name="Rombauts S."/>
        </authorList>
    </citation>
    <scope>NUCLEOTIDE SEQUENCE</scope>
    <source>
        <strain evidence="2">London</strain>
    </source>
</reference>
<dbReference type="EnsemblMetazoa" id="tetur01g13880.1">
    <property type="protein sequence ID" value="tetur01g13880.1"/>
    <property type="gene ID" value="tetur01g13880"/>
</dbReference>
<keyword evidence="2" id="KW-1185">Reference proteome</keyword>
<evidence type="ECO:0000313" key="1">
    <source>
        <dbReference type="EnsemblMetazoa" id="tetur01g13880.1"/>
    </source>
</evidence>
<evidence type="ECO:0000313" key="2">
    <source>
        <dbReference type="Proteomes" id="UP000015104"/>
    </source>
</evidence>
<protein>
    <submittedName>
        <fullName evidence="1">Uncharacterized protein</fullName>
    </submittedName>
</protein>
<proteinExistence type="predicted"/>
<dbReference type="Proteomes" id="UP000015104">
    <property type="component" value="Unassembled WGS sequence"/>
</dbReference>
<accession>T1JTF1</accession>
<reference evidence="1" key="2">
    <citation type="submission" date="2015-06" db="UniProtKB">
        <authorList>
            <consortium name="EnsemblMetazoa"/>
        </authorList>
    </citation>
    <scope>IDENTIFICATION</scope>
</reference>
<name>T1JTF1_TETUR</name>